<dbReference type="EMBL" id="CM029040">
    <property type="protein sequence ID" value="KAG2636473.1"/>
    <property type="molecule type" value="Genomic_DNA"/>
</dbReference>
<comment type="caution">
    <text evidence="1">The sequence shown here is derived from an EMBL/GenBank/DDBJ whole genome shotgun (WGS) entry which is preliminary data.</text>
</comment>
<dbReference type="Proteomes" id="UP000823388">
    <property type="component" value="Chromosome 2N"/>
</dbReference>
<evidence type="ECO:0000313" key="1">
    <source>
        <dbReference type="EMBL" id="KAG2636473.1"/>
    </source>
</evidence>
<name>A0A8T0VVK8_PANVG</name>
<dbReference type="Gene3D" id="3.30.360.10">
    <property type="entry name" value="Dihydrodipicolinate Reductase, domain 2"/>
    <property type="match status" value="1"/>
</dbReference>
<accession>A0A8T0VVK8</accession>
<dbReference type="AlphaFoldDB" id="A0A8T0VVK8"/>
<organism evidence="1 2">
    <name type="scientific">Panicum virgatum</name>
    <name type="common">Blackwell switchgrass</name>
    <dbReference type="NCBI Taxonomy" id="38727"/>
    <lineage>
        <taxon>Eukaryota</taxon>
        <taxon>Viridiplantae</taxon>
        <taxon>Streptophyta</taxon>
        <taxon>Embryophyta</taxon>
        <taxon>Tracheophyta</taxon>
        <taxon>Spermatophyta</taxon>
        <taxon>Magnoliopsida</taxon>
        <taxon>Liliopsida</taxon>
        <taxon>Poales</taxon>
        <taxon>Poaceae</taxon>
        <taxon>PACMAD clade</taxon>
        <taxon>Panicoideae</taxon>
        <taxon>Panicodae</taxon>
        <taxon>Paniceae</taxon>
        <taxon>Panicinae</taxon>
        <taxon>Panicum</taxon>
        <taxon>Panicum sect. Hiantes</taxon>
    </lineage>
</organism>
<sequence>MCSSCSEVFSTACRVLFIDNECWDDVPFIMKAGKSLHTRWSVMPPSALLQCMSLQLMIRNGNRSCAKRLQVHIHFNILKEV</sequence>
<keyword evidence="2" id="KW-1185">Reference proteome</keyword>
<dbReference type="SUPFAM" id="SSF55347">
    <property type="entry name" value="Glyceraldehyde-3-phosphate dehydrogenase-like, C-terminal domain"/>
    <property type="match status" value="1"/>
</dbReference>
<gene>
    <name evidence="1" type="ORF">PVAP13_2NG452306</name>
</gene>
<proteinExistence type="predicted"/>
<protein>
    <submittedName>
        <fullName evidence="1">Uncharacterized protein</fullName>
    </submittedName>
</protein>
<evidence type="ECO:0000313" key="2">
    <source>
        <dbReference type="Proteomes" id="UP000823388"/>
    </source>
</evidence>
<reference evidence="1" key="1">
    <citation type="submission" date="2020-05" db="EMBL/GenBank/DDBJ databases">
        <title>WGS assembly of Panicum virgatum.</title>
        <authorList>
            <person name="Lovell J.T."/>
            <person name="Jenkins J."/>
            <person name="Shu S."/>
            <person name="Juenger T.E."/>
            <person name="Schmutz J."/>
        </authorList>
    </citation>
    <scope>NUCLEOTIDE SEQUENCE</scope>
    <source>
        <strain evidence="1">AP13</strain>
    </source>
</reference>